<dbReference type="InterPro" id="IPR012337">
    <property type="entry name" value="RNaseH-like_sf"/>
</dbReference>
<reference evidence="2 3" key="1">
    <citation type="submission" date="2019-05" db="EMBL/GenBank/DDBJ databases">
        <authorList>
            <person name="Qu J.-H."/>
        </authorList>
    </citation>
    <scope>NUCLEOTIDE SEQUENCE [LARGE SCALE GENOMIC DNA]</scope>
    <source>
        <strain evidence="2 3">NS28</strain>
    </source>
</reference>
<accession>A0A5M8R1Y4</accession>
<protein>
    <submittedName>
        <fullName evidence="2">IS3 family transposase</fullName>
    </submittedName>
</protein>
<dbReference type="NCBIfam" id="NF033516">
    <property type="entry name" value="transpos_IS3"/>
    <property type="match status" value="1"/>
</dbReference>
<proteinExistence type="predicted"/>
<dbReference type="InterPro" id="IPR025948">
    <property type="entry name" value="HTH-like_dom"/>
</dbReference>
<dbReference type="Gene3D" id="3.30.420.10">
    <property type="entry name" value="Ribonuclease H-like superfamily/Ribonuclease H"/>
    <property type="match status" value="1"/>
</dbReference>
<dbReference type="GO" id="GO:0015074">
    <property type="term" value="P:DNA integration"/>
    <property type="evidence" value="ECO:0007669"/>
    <property type="project" value="InterPro"/>
</dbReference>
<sequence length="288" mass="34006">MIYSLSRTQKVNYLCTLFEVSRTACYRYRRGESHNADKKYNRPRHEIRVEFIQNWKRYGSRRIQESLKQKGITIGRRKVSEIMRKEGLRAIQPRKFIPRTTDSGHGKRVSPNLLLGQAKPIKPNSIWVSDITYMPLKGGKWAYLCVWMDLFSRQIVGWQLGENMQDSLVREPLERALLRRRVKPGMIIHSDRGGQYLSNKMKELVKTFKLKQSMSRADDPYDNAWAESFWSRLKAELAMPKGGYESLEKLKTVLFEYIDGYYNTRRLHSSLNYLNPVAFEEEYYRQTG</sequence>
<dbReference type="PROSITE" id="PS50994">
    <property type="entry name" value="INTEGRASE"/>
    <property type="match status" value="1"/>
</dbReference>
<dbReference type="GO" id="GO:0003676">
    <property type="term" value="F:nucleic acid binding"/>
    <property type="evidence" value="ECO:0007669"/>
    <property type="project" value="InterPro"/>
</dbReference>
<dbReference type="InterPro" id="IPR050900">
    <property type="entry name" value="Transposase_IS3/IS150/IS904"/>
</dbReference>
<dbReference type="Pfam" id="PF13333">
    <property type="entry name" value="rve_2"/>
    <property type="match status" value="1"/>
</dbReference>
<dbReference type="InterPro" id="IPR036397">
    <property type="entry name" value="RNaseH_sf"/>
</dbReference>
<dbReference type="InterPro" id="IPR001584">
    <property type="entry name" value="Integrase_cat-core"/>
</dbReference>
<evidence type="ECO:0000313" key="2">
    <source>
        <dbReference type="EMBL" id="KAA6440906.1"/>
    </source>
</evidence>
<dbReference type="Pfam" id="PF00665">
    <property type="entry name" value="rve"/>
    <property type="match status" value="1"/>
</dbReference>
<dbReference type="AlphaFoldDB" id="A0A5M8R1Y4"/>
<dbReference type="EMBL" id="VBSN01000026">
    <property type="protein sequence ID" value="KAA6440906.1"/>
    <property type="molecule type" value="Genomic_DNA"/>
</dbReference>
<comment type="caution">
    <text evidence="2">The sequence shown here is derived from an EMBL/GenBank/DDBJ whole genome shotgun (WGS) entry which is preliminary data.</text>
</comment>
<gene>
    <name evidence="2" type="ORF">FEM33_05110</name>
</gene>
<dbReference type="InterPro" id="IPR048020">
    <property type="entry name" value="Transpos_IS3"/>
</dbReference>
<dbReference type="PANTHER" id="PTHR46889:SF4">
    <property type="entry name" value="TRANSPOSASE INSO FOR INSERTION SEQUENCE ELEMENT IS911B-RELATED"/>
    <property type="match status" value="1"/>
</dbReference>
<dbReference type="OrthoDB" id="936265at2"/>
<dbReference type="SUPFAM" id="SSF53098">
    <property type="entry name" value="Ribonuclease H-like"/>
    <property type="match status" value="1"/>
</dbReference>
<dbReference type="Pfam" id="PF13276">
    <property type="entry name" value="HTH_21"/>
    <property type="match status" value="1"/>
</dbReference>
<dbReference type="PANTHER" id="PTHR46889">
    <property type="entry name" value="TRANSPOSASE INSF FOR INSERTION SEQUENCE IS3B-RELATED"/>
    <property type="match status" value="1"/>
</dbReference>
<evidence type="ECO:0000313" key="3">
    <source>
        <dbReference type="Proteomes" id="UP000323994"/>
    </source>
</evidence>
<feature type="domain" description="Integrase catalytic" evidence="1">
    <location>
        <begin position="119"/>
        <end position="284"/>
    </location>
</feature>
<evidence type="ECO:0000259" key="1">
    <source>
        <dbReference type="PROSITE" id="PS50994"/>
    </source>
</evidence>
<organism evidence="2 3">
    <name type="scientific">Dyadobacter flavalbus</name>
    <dbReference type="NCBI Taxonomy" id="2579942"/>
    <lineage>
        <taxon>Bacteria</taxon>
        <taxon>Pseudomonadati</taxon>
        <taxon>Bacteroidota</taxon>
        <taxon>Cytophagia</taxon>
        <taxon>Cytophagales</taxon>
        <taxon>Spirosomataceae</taxon>
        <taxon>Dyadobacter</taxon>
    </lineage>
</organism>
<dbReference type="Proteomes" id="UP000323994">
    <property type="component" value="Unassembled WGS sequence"/>
</dbReference>
<name>A0A5M8R1Y4_9BACT</name>
<keyword evidence="3" id="KW-1185">Reference proteome</keyword>